<evidence type="ECO:0000313" key="9">
    <source>
        <dbReference type="EMBL" id="KAJ4486988.1"/>
    </source>
</evidence>
<evidence type="ECO:0000256" key="4">
    <source>
        <dbReference type="ARBA" id="ARBA00023054"/>
    </source>
</evidence>
<keyword evidence="10" id="KW-1185">Reference proteome</keyword>
<feature type="coiled-coil region" evidence="6">
    <location>
        <begin position="1268"/>
        <end position="1312"/>
    </location>
</feature>
<dbReference type="Pfam" id="PF02463">
    <property type="entry name" value="SMC_N"/>
    <property type="match status" value="2"/>
</dbReference>
<dbReference type="InterPro" id="IPR002935">
    <property type="entry name" value="SAM_O-MeTrfase"/>
</dbReference>
<evidence type="ECO:0000256" key="5">
    <source>
        <dbReference type="ARBA" id="ARBA00023453"/>
    </source>
</evidence>
<evidence type="ECO:0000256" key="6">
    <source>
        <dbReference type="SAM" id="Coils"/>
    </source>
</evidence>
<dbReference type="InterPro" id="IPR010935">
    <property type="entry name" value="SMC_hinge"/>
</dbReference>
<feature type="coiled-coil region" evidence="6">
    <location>
        <begin position="996"/>
        <end position="1165"/>
    </location>
</feature>
<dbReference type="SUPFAM" id="SSF75553">
    <property type="entry name" value="Smc hinge domain"/>
    <property type="match status" value="1"/>
</dbReference>
<dbReference type="PANTHER" id="PTHR43977">
    <property type="entry name" value="STRUCTURAL MAINTENANCE OF CHROMOSOMES PROTEIN 3"/>
    <property type="match status" value="1"/>
</dbReference>
<evidence type="ECO:0000259" key="8">
    <source>
        <dbReference type="SMART" id="SM00968"/>
    </source>
</evidence>
<feature type="region of interest" description="Disordered" evidence="7">
    <location>
        <begin position="271"/>
        <end position="290"/>
    </location>
</feature>
<comment type="similarity">
    <text evidence="5">Belongs to the class I-like SAM-binding methyltransferase superfamily. Cation-dependent O-methyltransferase family.</text>
</comment>
<keyword evidence="1" id="KW-0489">Methyltransferase</keyword>
<evidence type="ECO:0000256" key="7">
    <source>
        <dbReference type="SAM" id="MobiDB-lite"/>
    </source>
</evidence>
<accession>A0ABQ8VHI5</accession>
<dbReference type="InterPro" id="IPR036277">
    <property type="entry name" value="SMC_hinge_sf"/>
</dbReference>
<proteinExistence type="inferred from homology"/>
<dbReference type="Gene3D" id="3.40.50.150">
    <property type="entry name" value="Vaccinia Virus protein VP39"/>
    <property type="match status" value="1"/>
</dbReference>
<sequence>MDPRANAPSSIVEWTEAEKYQNSFLIHEQDDTLELILENSINHGLPSHMPVSAGEGKFLNLLIKCLGVKRVLEVGTLGGYSAIWMARAIPEDGKLVTLELSETYAQVAKENIAQAGFGDKCQIIVGPADETMTNLHPDIPFDMVFIDADKKSYPKYFREAKRLVKKGGVIIVDNVIRYGNVHDKSVNDENTVGIRKLLADLKEDSRKGEIEATTIPTVGEKGFDGFFDLSAVQKPHNLKSDESQTITRDLQRYAGVTITFLAALCSLNRSDSTAKPQPTATQDEDRRAGFKSYPVRTQITGWDPSFNAITGLNGTGKSNILDAISFVLGLTNMSTMRAQNQADLVYKRGQAGVSKASVTIVFDNSDKEKSPIAYETWKQITVTRQFGLPNVSKYLINGHKHTQQDVQRPNHQGTYSFTPSYNNSYSTSKVLNMRPQEILGMVEEAAGTRMFEERKEAARKKMSKKDKRMQEVTSILNEEITPKLNKLREEKRSFLEFQKSEKELEQLNRVLTAWEFQTLTQDVENAKGEIEQAKENAKMSKKEAEKQIKEVERAEQDMHKVQKQRDAEMKKGGKLSQLEEEKAASEKEMVKLSTQEELMRGTISDEEAKIETSGEAVKRAEDSLKLKKAEADRLETSYNTIKSEHNASQAKLTSDEELLQTLLTGLSSKSATHPGSGGGYMGQIADARARIAQGAAEEEQARMNLEMSNNELQSLETQFKRVEKDAGDGKKRIETTRRALADAQKRLAACGWTAETEQEGESRGAQLRSQIRHLTERRDRARQNIGGLDFEYNPPFGFDKSKVKGRLGRLVAIRPGESDKATALEITAGTRLYNVVIQDENVGKVLLSQGVVKKRITCLPLSKIKGYKIREDKVKTATQISQGKARPALDLLLYDPRLDNAVSHVFGGTFICDDIESAQRVTFDKSIGQRSVTLQGDVYDPSGTLSGGSAPSSSGVLIKVQELLDIEDNLATVEAHFNEFERTWNGDSTKRKREAYKNISKEVQIKEHELKLAEEQNEESNAERLRSQIDALKETITTLTASAQDARKKQRDSETEVKKLQKDMEEFKNNKDGKIEELKANISKQKAAAQKQAVIVKTKQREHQTATLELEQCNNEIKSAEATVKDVQDHVNKLKKDLERLQSQLKDSENDLARINTSLEEERATLTRFDKELKTLDKFVKDKKKSITALGEKASEYESSVEDLVKRRKEYIERGNGLEQEHTWISEEKHMFGKAKTIYHFSTMNGVEMRQRVDELVKSQKSKKKKINTKVINMIDDVEKREKELKKNLETVNKDKQKIEVTIDQLDQYKRDALQKTWNKVTVDFGEIFGDLLPGNFAKLEPPEGKDLMDGLEVKVRLGSVWKHSLTELSGGQRSLIALSLIMALLQFKPAPLYILDEIDAALDESHTQNIGHLFRTRFKGAQFIVVSLKDGLFSNANVLFRTKFEDGTSMVERTANRSSSTLYSNQNQEDEEAGRDRRRTRR</sequence>
<evidence type="ECO:0000313" key="10">
    <source>
        <dbReference type="Proteomes" id="UP001150217"/>
    </source>
</evidence>
<name>A0ABQ8VHI5_9AGAR</name>
<dbReference type="InterPro" id="IPR003395">
    <property type="entry name" value="RecF/RecN/SMC_N"/>
</dbReference>
<feature type="domain" description="SMC hinge" evidence="8">
    <location>
        <begin position="801"/>
        <end position="922"/>
    </location>
</feature>
<dbReference type="Gene3D" id="3.30.70.1620">
    <property type="match status" value="1"/>
</dbReference>
<dbReference type="PROSITE" id="PS51682">
    <property type="entry name" value="SAM_OMT_I"/>
    <property type="match status" value="1"/>
</dbReference>
<comment type="caution">
    <text evidence="9">The sequence shown here is derived from an EMBL/GenBank/DDBJ whole genome shotgun (WGS) entry which is preliminary data.</text>
</comment>
<keyword evidence="2" id="KW-0808">Transferase</keyword>
<dbReference type="Proteomes" id="UP001150217">
    <property type="component" value="Unassembled WGS sequence"/>
</dbReference>
<feature type="compositionally biased region" description="Polar residues" evidence="7">
    <location>
        <begin position="1457"/>
        <end position="1468"/>
    </location>
</feature>
<keyword evidence="4 6" id="KW-0175">Coiled coil</keyword>
<dbReference type="SMART" id="SM00968">
    <property type="entry name" value="SMC_hinge"/>
    <property type="match status" value="1"/>
</dbReference>
<dbReference type="InterPro" id="IPR029063">
    <property type="entry name" value="SAM-dependent_MTases_sf"/>
</dbReference>
<evidence type="ECO:0000256" key="2">
    <source>
        <dbReference type="ARBA" id="ARBA00022679"/>
    </source>
</evidence>
<feature type="coiled-coil region" evidence="6">
    <location>
        <begin position="695"/>
        <end position="725"/>
    </location>
</feature>
<dbReference type="SUPFAM" id="SSF52540">
    <property type="entry name" value="P-loop containing nucleoside triphosphate hydrolases"/>
    <property type="match status" value="2"/>
</dbReference>
<dbReference type="Gene3D" id="3.40.50.300">
    <property type="entry name" value="P-loop containing nucleotide triphosphate hydrolases"/>
    <property type="match status" value="2"/>
</dbReference>
<feature type="compositionally biased region" description="Polar residues" evidence="7">
    <location>
        <begin position="271"/>
        <end position="281"/>
    </location>
</feature>
<keyword evidence="3" id="KW-0949">S-adenosyl-L-methionine</keyword>
<feature type="coiled-coil region" evidence="6">
    <location>
        <begin position="1194"/>
        <end position="1221"/>
    </location>
</feature>
<dbReference type="InterPro" id="IPR027417">
    <property type="entry name" value="P-loop_NTPase"/>
</dbReference>
<gene>
    <name evidence="9" type="ORF">C8R41DRAFT_921152</name>
</gene>
<reference evidence="9" key="1">
    <citation type="submission" date="2022-08" db="EMBL/GenBank/DDBJ databases">
        <title>A Global Phylogenomic Analysis of the Shiitake Genus Lentinula.</title>
        <authorList>
            <consortium name="DOE Joint Genome Institute"/>
            <person name="Sierra-Patev S."/>
            <person name="Min B."/>
            <person name="Naranjo-Ortiz M."/>
            <person name="Looney B."/>
            <person name="Konkel Z."/>
            <person name="Slot J.C."/>
            <person name="Sakamoto Y."/>
            <person name="Steenwyk J.L."/>
            <person name="Rokas A."/>
            <person name="Carro J."/>
            <person name="Camarero S."/>
            <person name="Ferreira P."/>
            <person name="Molpeceres G."/>
            <person name="Ruiz-Duenas F.J."/>
            <person name="Serrano A."/>
            <person name="Henrissat B."/>
            <person name="Drula E."/>
            <person name="Hughes K.W."/>
            <person name="Mata J.L."/>
            <person name="Ishikawa N.K."/>
            <person name="Vargas-Isla R."/>
            <person name="Ushijima S."/>
            <person name="Smith C.A."/>
            <person name="Ahrendt S."/>
            <person name="Andreopoulos W."/>
            <person name="He G."/>
            <person name="Labutti K."/>
            <person name="Lipzen A."/>
            <person name="Ng V."/>
            <person name="Riley R."/>
            <person name="Sandor L."/>
            <person name="Barry K."/>
            <person name="Martinez A.T."/>
            <person name="Xiao Y."/>
            <person name="Gibbons J.G."/>
            <person name="Terashima K."/>
            <person name="Grigoriev I.V."/>
            <person name="Hibbett D.S."/>
        </authorList>
    </citation>
    <scope>NUCLEOTIDE SEQUENCE</scope>
    <source>
        <strain evidence="9">RHP3577 ss4</strain>
    </source>
</reference>
<protein>
    <submittedName>
        <fullName evidence="9">O-methyltransferase-domain-containing protein</fullName>
    </submittedName>
</protein>
<evidence type="ECO:0000256" key="1">
    <source>
        <dbReference type="ARBA" id="ARBA00022603"/>
    </source>
</evidence>
<dbReference type="CDD" id="cd02440">
    <property type="entry name" value="AdoMet_MTases"/>
    <property type="match status" value="1"/>
</dbReference>
<dbReference type="SUPFAM" id="SSF53335">
    <property type="entry name" value="S-adenosyl-L-methionine-dependent methyltransferases"/>
    <property type="match status" value="1"/>
</dbReference>
<dbReference type="Pfam" id="PF01596">
    <property type="entry name" value="Methyltransf_3"/>
    <property type="match status" value="1"/>
</dbReference>
<dbReference type="EMBL" id="JANVFT010000048">
    <property type="protein sequence ID" value="KAJ4486988.1"/>
    <property type="molecule type" value="Genomic_DNA"/>
</dbReference>
<feature type="region of interest" description="Disordered" evidence="7">
    <location>
        <begin position="1454"/>
        <end position="1483"/>
    </location>
</feature>
<dbReference type="Gene3D" id="1.20.1060.20">
    <property type="match status" value="1"/>
</dbReference>
<dbReference type="Pfam" id="PF06470">
    <property type="entry name" value="SMC_hinge"/>
    <property type="match status" value="1"/>
</dbReference>
<feature type="region of interest" description="Disordered" evidence="7">
    <location>
        <begin position="551"/>
        <end position="589"/>
    </location>
</feature>
<dbReference type="Gene3D" id="1.10.287.1490">
    <property type="match status" value="1"/>
</dbReference>
<evidence type="ECO:0000256" key="3">
    <source>
        <dbReference type="ARBA" id="ARBA00022691"/>
    </source>
</evidence>
<organism evidence="9 10">
    <name type="scientific">Lentinula lateritia</name>
    <dbReference type="NCBI Taxonomy" id="40482"/>
    <lineage>
        <taxon>Eukaryota</taxon>
        <taxon>Fungi</taxon>
        <taxon>Dikarya</taxon>
        <taxon>Basidiomycota</taxon>
        <taxon>Agaricomycotina</taxon>
        <taxon>Agaricomycetes</taxon>
        <taxon>Agaricomycetidae</taxon>
        <taxon>Agaricales</taxon>
        <taxon>Marasmiineae</taxon>
        <taxon>Omphalotaceae</taxon>
        <taxon>Lentinula</taxon>
    </lineage>
</organism>